<name>A0A1G4GSB0_PLAVI</name>
<sequence length="366" mass="42638">MSKDITDIANWKDDYLFLKNIWDIYNEYDNTVENNTNNHQIYSLCDIILTTLSENKDKFNNFCTKLLRNLGHYSENLKFFIHNYDSCDILYNWIYNSKKKHAIPDTIIQKGFEEYVKIGDVMKYKFSCSYDTYNSLYKEPINITLLNIFEYNMETIRNTFNDEKSVNNIPCRKLVCKTVKIYNDMYKKYCDNAIDGYEKHTDTCSKLNLFYSTYNFYFLKNIVKKDQIPSLDDEPKIYSMKCQKYVEEQALHKMGVDENSPTYSKTTLTQDKNQHAAAPIITHEGDNKGSLMSPTVSTTLGTVAGASSILALLYKFTPGRNWIRSGISGNRGRINSNFHAEEPNHLLFNGMEHNDFNSYSIGYEAM</sequence>
<dbReference type="Pfam" id="PF05795">
    <property type="entry name" value="Plasmodium_Vir"/>
    <property type="match status" value="1"/>
</dbReference>
<dbReference type="VEuPathDB" id="PlasmoDB:PVW1_100018300"/>
<evidence type="ECO:0000313" key="1">
    <source>
        <dbReference type="EMBL" id="SCO65481.1"/>
    </source>
</evidence>
<dbReference type="VEuPathDB" id="PlasmoDB:PVP01_0001310"/>
<dbReference type="InterPro" id="IPR008780">
    <property type="entry name" value="Plasmodium_Vir"/>
</dbReference>
<dbReference type="Proteomes" id="UP000196402">
    <property type="component" value="Chromosome 3"/>
</dbReference>
<gene>
    <name evidence="1" type="ORF">PVT01_030029600</name>
</gene>
<organism evidence="1 2">
    <name type="scientific">Plasmodium vivax</name>
    <name type="common">malaria parasite P. vivax</name>
    <dbReference type="NCBI Taxonomy" id="5855"/>
    <lineage>
        <taxon>Eukaryota</taxon>
        <taxon>Sar</taxon>
        <taxon>Alveolata</taxon>
        <taxon>Apicomplexa</taxon>
        <taxon>Aconoidasida</taxon>
        <taxon>Haemosporida</taxon>
        <taxon>Plasmodiidae</taxon>
        <taxon>Plasmodium</taxon>
        <taxon>Plasmodium (Plasmodium)</taxon>
    </lineage>
</organism>
<accession>A0A1G4GSB0</accession>
<dbReference type="VEuPathDB" id="PlasmoDB:PVPAM_000029100"/>
<reference evidence="1 2" key="1">
    <citation type="submission" date="2016-07" db="EMBL/GenBank/DDBJ databases">
        <authorList>
            <consortium name="Pathogen Informatics"/>
        </authorList>
    </citation>
    <scope>NUCLEOTIDE SEQUENCE [LARGE SCALE GENOMIC DNA]</scope>
</reference>
<protein>
    <submittedName>
        <fullName evidence="1">VIR protein</fullName>
    </submittedName>
</protein>
<proteinExistence type="predicted"/>
<dbReference type="AlphaFoldDB" id="A0A1G4GSB0"/>
<dbReference type="EMBL" id="LT615241">
    <property type="protein sequence ID" value="SCO65481.1"/>
    <property type="molecule type" value="Genomic_DNA"/>
</dbReference>
<evidence type="ECO:0000313" key="2">
    <source>
        <dbReference type="Proteomes" id="UP000196402"/>
    </source>
</evidence>